<keyword evidence="3" id="KW-0520">NAD</keyword>
<evidence type="ECO:0000313" key="10">
    <source>
        <dbReference type="Proteomes" id="UP000485880"/>
    </source>
</evidence>
<feature type="domain" description="Aldehyde dehydrogenase" evidence="8">
    <location>
        <begin position="23"/>
        <end position="446"/>
    </location>
</feature>
<dbReference type="Gene3D" id="3.40.309.10">
    <property type="entry name" value="Aldehyde Dehydrogenase, Chain A, domain 2"/>
    <property type="match status" value="1"/>
</dbReference>
<protein>
    <recommendedName>
        <fullName evidence="4">Aldehyde dehydrogenase</fullName>
    </recommendedName>
</protein>
<dbReference type="CDD" id="cd07133">
    <property type="entry name" value="ALDH_CALDH_CalB"/>
    <property type="match status" value="1"/>
</dbReference>
<dbReference type="InterPro" id="IPR016162">
    <property type="entry name" value="Ald_DH_N"/>
</dbReference>
<dbReference type="InterPro" id="IPR015590">
    <property type="entry name" value="Aldehyde_DH_dom"/>
</dbReference>
<dbReference type="EMBL" id="CABFMQ020000081">
    <property type="protein sequence ID" value="VTZ50490.1"/>
    <property type="molecule type" value="Genomic_DNA"/>
</dbReference>
<dbReference type="SUPFAM" id="SSF53720">
    <property type="entry name" value="ALDH-like"/>
    <property type="match status" value="1"/>
</dbReference>
<dbReference type="InterPro" id="IPR016163">
    <property type="entry name" value="Ald_DH_C"/>
</dbReference>
<dbReference type="InterPro" id="IPR016161">
    <property type="entry name" value="Ald_DH/histidinol_DH"/>
</dbReference>
<evidence type="ECO:0000256" key="1">
    <source>
        <dbReference type="ARBA" id="ARBA00009986"/>
    </source>
</evidence>
<comment type="caution">
    <text evidence="9">The sequence shown here is derived from an EMBL/GenBank/DDBJ whole genome shotgun (WGS) entry which is preliminary data.</text>
</comment>
<dbReference type="PANTHER" id="PTHR43570">
    <property type="entry name" value="ALDEHYDE DEHYDROGENASE"/>
    <property type="match status" value="1"/>
</dbReference>
<dbReference type="PIRSF" id="PIRSF036492">
    <property type="entry name" value="ALDH"/>
    <property type="match status" value="1"/>
</dbReference>
<feature type="active site" evidence="5 6">
    <location>
        <position position="223"/>
    </location>
</feature>
<dbReference type="RefSeq" id="WP_174512564.1">
    <property type="nucleotide sequence ID" value="NZ_CABFMQ020000081.1"/>
</dbReference>
<dbReference type="GO" id="GO:0006081">
    <property type="term" value="P:aldehyde metabolic process"/>
    <property type="evidence" value="ECO:0007669"/>
    <property type="project" value="InterPro"/>
</dbReference>
<dbReference type="Pfam" id="PF00171">
    <property type="entry name" value="Aldedh"/>
    <property type="match status" value="1"/>
</dbReference>
<evidence type="ECO:0000313" key="9">
    <source>
        <dbReference type="EMBL" id="VTZ50490.1"/>
    </source>
</evidence>
<evidence type="ECO:0000256" key="2">
    <source>
        <dbReference type="ARBA" id="ARBA00023002"/>
    </source>
</evidence>
<dbReference type="PROSITE" id="PS00070">
    <property type="entry name" value="ALDEHYDE_DEHYDR_CYS"/>
    <property type="match status" value="1"/>
</dbReference>
<evidence type="ECO:0000256" key="6">
    <source>
        <dbReference type="PROSITE-ProRule" id="PRU10007"/>
    </source>
</evidence>
<keyword evidence="10" id="KW-1185">Reference proteome</keyword>
<reference evidence="9 10" key="1">
    <citation type="submission" date="2019-05" db="EMBL/GenBank/DDBJ databases">
        <authorList>
            <person name="Farhan Ul Haque M."/>
        </authorList>
    </citation>
    <scope>NUCLEOTIDE SEQUENCE [LARGE SCALE GENOMIC DNA]</scope>
    <source>
        <strain evidence="9">2</strain>
    </source>
</reference>
<evidence type="ECO:0000259" key="8">
    <source>
        <dbReference type="Pfam" id="PF00171"/>
    </source>
</evidence>
<dbReference type="Proteomes" id="UP000485880">
    <property type="component" value="Unassembled WGS sequence"/>
</dbReference>
<evidence type="ECO:0000256" key="7">
    <source>
        <dbReference type="RuleBase" id="RU003345"/>
    </source>
</evidence>
<dbReference type="InterPro" id="IPR016160">
    <property type="entry name" value="Ald_DH_CS_CYS"/>
</dbReference>
<accession>A0A8B6M6K6</accession>
<sequence>MNAPTEAELSTRRSELLAVLHHQREAFRGDMSPSRPIRADRLNRLDRLLETHADRFADLIQKDFGVRSRTETVIAEVMLSRAAIRHAGKRLRAWMKPRRAPTSLAFWPGRSLVLRQPLGVIGIISPWNYTLQLAVGPLTDALAAGNRVMIKPSELTPLFSEAFRAAVAEFFAPEEVAVVTGDAGTGKEFSALPFDHLVFTGSTAVGRIVAEAAAKNLTPVTLELGGKSPAIIDASCDLSSVCDRLAWGKLINAGQTCIAPDYALVPRTQVEAFAQALQSSIRKLFPSFQGNPDYTSIISERHLERLRDLVTEAKTLGARVIEPEPPQDLPAGARQMAPILLIGVNDQMRVMREEIFGPILPIVPYDALDDAIDYVNRRDRPLALYWFGADRANRDAVLAKTISGGVSINDTLAHFAQHDLPFGGVGASGQGHYHGEYGFLRFSKEKPVFVQSRFSGASLIYPPYKPSLGALLRVLARFT</sequence>
<keyword evidence="2 4" id="KW-0560">Oxidoreductase</keyword>
<dbReference type="GO" id="GO:0004029">
    <property type="term" value="F:aldehyde dehydrogenase (NAD+) activity"/>
    <property type="evidence" value="ECO:0007669"/>
    <property type="project" value="TreeGrafter"/>
</dbReference>
<evidence type="ECO:0000256" key="5">
    <source>
        <dbReference type="PIRSR" id="PIRSR036492-1"/>
    </source>
</evidence>
<feature type="active site" evidence="5">
    <location>
        <position position="257"/>
    </location>
</feature>
<dbReference type="GO" id="GO:0005737">
    <property type="term" value="C:cytoplasm"/>
    <property type="evidence" value="ECO:0007669"/>
    <property type="project" value="TreeGrafter"/>
</dbReference>
<dbReference type="InterPro" id="IPR029510">
    <property type="entry name" value="Ald_DH_CS_GLU"/>
</dbReference>
<dbReference type="Gene3D" id="3.40.605.10">
    <property type="entry name" value="Aldehyde Dehydrogenase, Chain A, domain 1"/>
    <property type="match status" value="1"/>
</dbReference>
<dbReference type="PANTHER" id="PTHR43570:SF20">
    <property type="entry name" value="ALDEHYDE DEHYDROGENASE ALDX-RELATED"/>
    <property type="match status" value="1"/>
</dbReference>
<dbReference type="InterPro" id="IPR012394">
    <property type="entry name" value="Aldehyde_DH_NAD(P)"/>
</dbReference>
<dbReference type="PROSITE" id="PS00687">
    <property type="entry name" value="ALDEHYDE_DEHYDR_GLU"/>
    <property type="match status" value="1"/>
</dbReference>
<evidence type="ECO:0000256" key="4">
    <source>
        <dbReference type="PIRNR" id="PIRNR036492"/>
    </source>
</evidence>
<evidence type="ECO:0000256" key="3">
    <source>
        <dbReference type="ARBA" id="ARBA00023027"/>
    </source>
</evidence>
<gene>
    <name evidence="9" type="primary">calB</name>
    <name evidence="9" type="ORF">MPC4_240069</name>
</gene>
<proteinExistence type="inferred from homology"/>
<name>A0A8B6M6K6_METTU</name>
<dbReference type="FunFam" id="3.40.309.10:FF:000003">
    <property type="entry name" value="Aldehyde dehydrogenase"/>
    <property type="match status" value="1"/>
</dbReference>
<dbReference type="AlphaFoldDB" id="A0A8B6M6K6"/>
<organism evidence="9 10">
    <name type="scientific">Methylocella tundrae</name>
    <dbReference type="NCBI Taxonomy" id="227605"/>
    <lineage>
        <taxon>Bacteria</taxon>
        <taxon>Pseudomonadati</taxon>
        <taxon>Pseudomonadota</taxon>
        <taxon>Alphaproteobacteria</taxon>
        <taxon>Hyphomicrobiales</taxon>
        <taxon>Beijerinckiaceae</taxon>
        <taxon>Methylocella</taxon>
    </lineage>
</organism>
<comment type="similarity">
    <text evidence="1 4 7">Belongs to the aldehyde dehydrogenase family.</text>
</comment>